<organism evidence="2 3">
    <name type="scientific">Pterulicium gracile</name>
    <dbReference type="NCBI Taxonomy" id="1884261"/>
    <lineage>
        <taxon>Eukaryota</taxon>
        <taxon>Fungi</taxon>
        <taxon>Dikarya</taxon>
        <taxon>Basidiomycota</taxon>
        <taxon>Agaricomycotina</taxon>
        <taxon>Agaricomycetes</taxon>
        <taxon>Agaricomycetidae</taxon>
        <taxon>Agaricales</taxon>
        <taxon>Pleurotineae</taxon>
        <taxon>Pterulaceae</taxon>
        <taxon>Pterulicium</taxon>
    </lineage>
</organism>
<accession>A0A5C3R0J8</accession>
<gene>
    <name evidence="2" type="ORF">BDV98DRAFT_579200</name>
</gene>
<protein>
    <submittedName>
        <fullName evidence="2">Uncharacterized protein</fullName>
    </submittedName>
</protein>
<keyword evidence="3" id="KW-1185">Reference proteome</keyword>
<evidence type="ECO:0000313" key="2">
    <source>
        <dbReference type="EMBL" id="TFL06099.1"/>
    </source>
</evidence>
<evidence type="ECO:0000256" key="1">
    <source>
        <dbReference type="SAM" id="MobiDB-lite"/>
    </source>
</evidence>
<name>A0A5C3R0J8_9AGAR</name>
<sequence>MNLLLDGQTTNPPVPCDSRFQADRSRPGPLLVPSGDCSSHPQVHKTLASPKDDAPCVVFSNGELGTVRLDSIYALRLMRAAQTSFSILPRPSLTLGRVSLPASGNLLLRKDHGEEGKQGASRHLLQAFQLTADISSSFPGSTPPGSRPLLIHARKGKGRARPPALCDDVLLLIFTHYFEFQDDYLHREWGELCDADYSKLNTWAPWNFAAVDRSWRRPMALQKTLTQKTPNQRIPTQKISIDFVAISCSTSSFIVKALIAELHRWEHLTYHSSDGA</sequence>
<feature type="region of interest" description="Disordered" evidence="1">
    <location>
        <begin position="1"/>
        <end position="28"/>
    </location>
</feature>
<proteinExistence type="predicted"/>
<dbReference type="Proteomes" id="UP000305067">
    <property type="component" value="Unassembled WGS sequence"/>
</dbReference>
<evidence type="ECO:0000313" key="3">
    <source>
        <dbReference type="Proteomes" id="UP000305067"/>
    </source>
</evidence>
<dbReference type="EMBL" id="ML178815">
    <property type="protein sequence ID" value="TFL06099.1"/>
    <property type="molecule type" value="Genomic_DNA"/>
</dbReference>
<dbReference type="AlphaFoldDB" id="A0A5C3R0J8"/>
<reference evidence="2 3" key="1">
    <citation type="journal article" date="2019" name="Nat. Ecol. Evol.">
        <title>Megaphylogeny resolves global patterns of mushroom evolution.</title>
        <authorList>
            <person name="Varga T."/>
            <person name="Krizsan K."/>
            <person name="Foldi C."/>
            <person name="Dima B."/>
            <person name="Sanchez-Garcia M."/>
            <person name="Sanchez-Ramirez S."/>
            <person name="Szollosi G.J."/>
            <person name="Szarkandi J.G."/>
            <person name="Papp V."/>
            <person name="Albert L."/>
            <person name="Andreopoulos W."/>
            <person name="Angelini C."/>
            <person name="Antonin V."/>
            <person name="Barry K.W."/>
            <person name="Bougher N.L."/>
            <person name="Buchanan P."/>
            <person name="Buyck B."/>
            <person name="Bense V."/>
            <person name="Catcheside P."/>
            <person name="Chovatia M."/>
            <person name="Cooper J."/>
            <person name="Damon W."/>
            <person name="Desjardin D."/>
            <person name="Finy P."/>
            <person name="Geml J."/>
            <person name="Haridas S."/>
            <person name="Hughes K."/>
            <person name="Justo A."/>
            <person name="Karasinski D."/>
            <person name="Kautmanova I."/>
            <person name="Kiss B."/>
            <person name="Kocsube S."/>
            <person name="Kotiranta H."/>
            <person name="LaButti K.M."/>
            <person name="Lechner B.E."/>
            <person name="Liimatainen K."/>
            <person name="Lipzen A."/>
            <person name="Lukacs Z."/>
            <person name="Mihaltcheva S."/>
            <person name="Morgado L.N."/>
            <person name="Niskanen T."/>
            <person name="Noordeloos M.E."/>
            <person name="Ohm R.A."/>
            <person name="Ortiz-Santana B."/>
            <person name="Ovrebo C."/>
            <person name="Racz N."/>
            <person name="Riley R."/>
            <person name="Savchenko A."/>
            <person name="Shiryaev A."/>
            <person name="Soop K."/>
            <person name="Spirin V."/>
            <person name="Szebenyi C."/>
            <person name="Tomsovsky M."/>
            <person name="Tulloss R.E."/>
            <person name="Uehling J."/>
            <person name="Grigoriev I.V."/>
            <person name="Vagvolgyi C."/>
            <person name="Papp T."/>
            <person name="Martin F.M."/>
            <person name="Miettinen O."/>
            <person name="Hibbett D.S."/>
            <person name="Nagy L.G."/>
        </authorList>
    </citation>
    <scope>NUCLEOTIDE SEQUENCE [LARGE SCALE GENOMIC DNA]</scope>
    <source>
        <strain evidence="2 3">CBS 309.79</strain>
    </source>
</reference>